<dbReference type="PANTHER" id="PTHR30292:SF0">
    <property type="entry name" value="5-OXOPROLINASE SUBUNIT A"/>
    <property type="match status" value="1"/>
</dbReference>
<reference evidence="1 2" key="1">
    <citation type="journal article" date="2011" name="Int. J. Syst. Evol. Microbiol.">
        <title>Description of Undibacterium oligocarboniphilum sp. nov., isolated from purified water, and Undibacterium pigrum strain CCUG 49012 as the type strain of Undibacterium parvum sp. nov., and emended descriptions of the genus Undibacterium and the species Undibacterium pigrum.</title>
        <authorList>
            <person name="Eder W."/>
            <person name="Wanner G."/>
            <person name="Ludwig W."/>
            <person name="Busse H.J."/>
            <person name="Ziemke-Kageler F."/>
            <person name="Lang E."/>
        </authorList>
    </citation>
    <scope>NUCLEOTIDE SEQUENCE [LARGE SCALE GENOMIC DNA]</scope>
    <source>
        <strain evidence="1 2">DSM 23061</strain>
    </source>
</reference>
<dbReference type="NCBIfam" id="NF003816">
    <property type="entry name" value="PRK05406.1-5"/>
    <property type="match status" value="1"/>
</dbReference>
<accession>A0A3S9HL13</accession>
<dbReference type="CDD" id="cd10801">
    <property type="entry name" value="LamB_YcsF_like_1"/>
    <property type="match status" value="1"/>
</dbReference>
<dbReference type="InterPro" id="IPR005501">
    <property type="entry name" value="LamB/YcsF/PxpA-like"/>
</dbReference>
<dbReference type="AlphaFoldDB" id="A0A3S9HL13"/>
<name>A0A3S9HL13_9BURK</name>
<dbReference type="Pfam" id="PF03746">
    <property type="entry name" value="LamB_YcsF"/>
    <property type="match status" value="1"/>
</dbReference>
<dbReference type="GO" id="GO:0005975">
    <property type="term" value="P:carbohydrate metabolic process"/>
    <property type="evidence" value="ECO:0007669"/>
    <property type="project" value="InterPro"/>
</dbReference>
<dbReference type="OrthoDB" id="9773478at2"/>
<evidence type="ECO:0000313" key="1">
    <source>
        <dbReference type="EMBL" id="AZP12768.1"/>
    </source>
</evidence>
<dbReference type="SUPFAM" id="SSF88713">
    <property type="entry name" value="Glycoside hydrolase/deacetylase"/>
    <property type="match status" value="1"/>
</dbReference>
<sequence length="265" mass="27631">MGADFVAGLPGAPPHPDAIDLNADLGEGMDCDAAILACVSSANIACGGHAGDAESMRTAVWLALQHGVAIGAHPSFVDRENFGRSEMHLPLDQVVDMISVQIEALRLIVREEGAVLTHVKPHGALYNQAARDPELAQAIVQAVAALDPGLRIFGLSGGALIAAAQQAGLAVAAEVFADRRYQRDGSLASRNLPGATIEEQPLALAQAMRLVRQGRVLALDGHDLSLHVDTVCLHGDGSHAMILAQLLKLTLQQQGIAVRALGRAA</sequence>
<protein>
    <submittedName>
        <fullName evidence="1">LamB/YcsF family protein</fullName>
    </submittedName>
</protein>
<proteinExistence type="predicted"/>
<organism evidence="1 2">
    <name type="scientific">Undibacterium parvum</name>
    <dbReference type="NCBI Taxonomy" id="401471"/>
    <lineage>
        <taxon>Bacteria</taxon>
        <taxon>Pseudomonadati</taxon>
        <taxon>Pseudomonadota</taxon>
        <taxon>Betaproteobacteria</taxon>
        <taxon>Burkholderiales</taxon>
        <taxon>Oxalobacteraceae</taxon>
        <taxon>Undibacterium</taxon>
    </lineage>
</organism>
<dbReference type="RefSeq" id="WP_126128147.1">
    <property type="nucleotide sequence ID" value="NZ_CP034464.1"/>
</dbReference>
<dbReference type="KEGG" id="upv:EJN92_12615"/>
<dbReference type="PANTHER" id="PTHR30292">
    <property type="entry name" value="UNCHARACTERIZED PROTEIN YBGL-RELATED"/>
    <property type="match status" value="1"/>
</dbReference>
<dbReference type="EMBL" id="CP034464">
    <property type="protein sequence ID" value="AZP12768.1"/>
    <property type="molecule type" value="Genomic_DNA"/>
</dbReference>
<dbReference type="Proteomes" id="UP000275663">
    <property type="component" value="Chromosome"/>
</dbReference>
<dbReference type="InterPro" id="IPR011330">
    <property type="entry name" value="Glyco_hydro/deAcase_b/a-brl"/>
</dbReference>
<evidence type="ECO:0000313" key="2">
    <source>
        <dbReference type="Proteomes" id="UP000275663"/>
    </source>
</evidence>
<keyword evidence="2" id="KW-1185">Reference proteome</keyword>
<gene>
    <name evidence="1" type="ORF">EJN92_12615</name>
</gene>
<dbReference type="NCBIfam" id="NF003814">
    <property type="entry name" value="PRK05406.1-3"/>
    <property type="match status" value="1"/>
</dbReference>
<dbReference type="Gene3D" id="3.20.20.370">
    <property type="entry name" value="Glycoside hydrolase/deacetylase"/>
    <property type="match status" value="1"/>
</dbReference>